<feature type="region of interest" description="Disordered" evidence="1">
    <location>
        <begin position="965"/>
        <end position="1044"/>
    </location>
</feature>
<dbReference type="SUPFAM" id="SSF56672">
    <property type="entry name" value="DNA/RNA polymerases"/>
    <property type="match status" value="1"/>
</dbReference>
<dbReference type="Pfam" id="PF00078">
    <property type="entry name" value="RVT_1"/>
    <property type="match status" value="1"/>
</dbReference>
<dbReference type="PROSITE" id="PS50878">
    <property type="entry name" value="RT_POL"/>
    <property type="match status" value="1"/>
</dbReference>
<evidence type="ECO:0000259" key="2">
    <source>
        <dbReference type="PROSITE" id="PS50878"/>
    </source>
</evidence>
<accession>A0AAV2R4A5</accession>
<dbReference type="GO" id="GO:0015074">
    <property type="term" value="P:DNA integration"/>
    <property type="evidence" value="ECO:0007669"/>
    <property type="project" value="InterPro"/>
</dbReference>
<organism evidence="4 5">
    <name type="scientific">Meganyctiphanes norvegica</name>
    <name type="common">Northern krill</name>
    <name type="synonym">Thysanopoda norvegica</name>
    <dbReference type="NCBI Taxonomy" id="48144"/>
    <lineage>
        <taxon>Eukaryota</taxon>
        <taxon>Metazoa</taxon>
        <taxon>Ecdysozoa</taxon>
        <taxon>Arthropoda</taxon>
        <taxon>Crustacea</taxon>
        <taxon>Multicrustacea</taxon>
        <taxon>Malacostraca</taxon>
        <taxon>Eumalacostraca</taxon>
        <taxon>Eucarida</taxon>
        <taxon>Euphausiacea</taxon>
        <taxon>Euphausiidae</taxon>
        <taxon>Meganyctiphanes</taxon>
    </lineage>
</organism>
<evidence type="ECO:0000259" key="3">
    <source>
        <dbReference type="PROSITE" id="PS50994"/>
    </source>
</evidence>
<dbReference type="InterPro" id="IPR008042">
    <property type="entry name" value="Retrotrans_Pao"/>
</dbReference>
<dbReference type="GO" id="GO:0071897">
    <property type="term" value="P:DNA biosynthetic process"/>
    <property type="evidence" value="ECO:0007669"/>
    <property type="project" value="UniProtKB-ARBA"/>
</dbReference>
<dbReference type="AlphaFoldDB" id="A0AAV2R4A5"/>
<dbReference type="InterPro" id="IPR012337">
    <property type="entry name" value="RNaseH-like_sf"/>
</dbReference>
<sequence length="1044" mass="119622">MTSSSTKIRPVFDASCRSYNNLSLNDLLNIGPKLQPLIVGILIRFRRWPIGLTADIKQAFLQIALKPAHRDFCRFLLWNNGRIRIMRFNRLPFGVSCAPFLLNAVIKFHLEKYPPSEVIQELHDNIYVDDWLSGADSLQEAASLYSNATEILNKAGLPLTKWTSSSNLLNSHMNMENGVKNIYILGLKYDLIKDTFSFAGFDPHFVVPFTKRSCLSFLAQLYDPLGFISPFIMYNKFSMKYLWAIKSGWDDAMPDHLALRFKTWLDSSHLLKEWSLPRCYFLGQKWNDIQKIEVHGFCDASELGYGGVVYLRIKTEEGYKVSYAISKGRIAPTKTLTMPKLELLGALCVSRLVNSTVENLKFKSDTKISCHFWTDSKVVLAWIRTDPYNLKTFLCNRIVEINELTLNSPWHHCPGKLQPADIISRGCLADQLMKSTFWLNGPDWLYNDIDFDNMEPNCPLKELDAINVYKSEFKRTKIVCLTVIEQNFDICKYGDLNKATRVLGYVLRCLKFIKPVTQILSTIELEYARQKLIFIEQRKYFSSEIESFVNKKPLPKNSTLLTLDPFFDNEQFIRIGGRISNADLPYASKHPIIIPYGHLAKLMIHFQHFLMKHAGYNTVFSTLSQNYWIIKGRKLAKSIQHSCPRCQRHDSRPISQPDNPLPAFRVNIAPPFAITGLDFAGPIFCRDFPDERFYCLLFSCAVSRGIHLELTDSQNFDDCLNAIRKFIARRGLPQTFYSDNAQTFISVAKFLSDNYGMLAPEWRMIPPRSPWWGGFWERLVKSVKLCLKKSLHLTLLSCKEMETVLIEVEGIINSRPLTFMSDSVNDPRPLTPAHFLLGKPIFSRDVHEFDGTLPVDLEQNYTTRQRCLKLFWKTWSQEYITNLPKVINKTRHVRNVKIGDLVLINEPNTNRVNWPMGKIINVFKGPDDIVRSVELKTQYHNGNFMRAVQNLHLLEANSPINYDFPSRNSDITPELHLNRSGDPAPDPSEVQDELEETTANVAQEDPVGGVPGIGTPPDTPGDAPQTQVFTRSGRAVRPRQVLDL</sequence>
<reference evidence="4 5" key="1">
    <citation type="submission" date="2024-05" db="EMBL/GenBank/DDBJ databases">
        <authorList>
            <person name="Wallberg A."/>
        </authorList>
    </citation>
    <scope>NUCLEOTIDE SEQUENCE [LARGE SCALE GENOMIC DNA]</scope>
</reference>
<dbReference type="Pfam" id="PF05380">
    <property type="entry name" value="Peptidase_A17"/>
    <property type="match status" value="1"/>
</dbReference>
<dbReference type="Gene3D" id="3.30.420.10">
    <property type="entry name" value="Ribonuclease H-like superfamily/Ribonuclease H"/>
    <property type="match status" value="1"/>
</dbReference>
<gene>
    <name evidence="4" type="ORF">MNOR_LOCUS19518</name>
</gene>
<dbReference type="InterPro" id="IPR040676">
    <property type="entry name" value="DUF5641"/>
</dbReference>
<dbReference type="PROSITE" id="PS50994">
    <property type="entry name" value="INTEGRASE"/>
    <property type="match status" value="1"/>
</dbReference>
<feature type="domain" description="Reverse transcriptase" evidence="2">
    <location>
        <begin position="1"/>
        <end position="203"/>
    </location>
</feature>
<dbReference type="PANTHER" id="PTHR47331:SF4">
    <property type="entry name" value="PEPTIDASE S1 DOMAIN-CONTAINING PROTEIN"/>
    <property type="match status" value="1"/>
</dbReference>
<dbReference type="SUPFAM" id="SSF53098">
    <property type="entry name" value="Ribonuclease H-like"/>
    <property type="match status" value="1"/>
</dbReference>
<evidence type="ECO:0000313" key="4">
    <source>
        <dbReference type="EMBL" id="CAL4110964.1"/>
    </source>
</evidence>
<dbReference type="PANTHER" id="PTHR47331">
    <property type="entry name" value="PHD-TYPE DOMAIN-CONTAINING PROTEIN"/>
    <property type="match status" value="1"/>
</dbReference>
<feature type="domain" description="Integrase catalytic" evidence="3">
    <location>
        <begin position="666"/>
        <end position="840"/>
    </location>
</feature>
<comment type="caution">
    <text evidence="4">The sequence shown here is derived from an EMBL/GenBank/DDBJ whole genome shotgun (WGS) entry which is preliminary data.</text>
</comment>
<proteinExistence type="predicted"/>
<evidence type="ECO:0008006" key="6">
    <source>
        <dbReference type="Google" id="ProtNLM"/>
    </source>
</evidence>
<name>A0AAV2R4A5_MEGNR</name>
<dbReference type="GO" id="GO:0003676">
    <property type="term" value="F:nucleic acid binding"/>
    <property type="evidence" value="ECO:0007669"/>
    <property type="project" value="InterPro"/>
</dbReference>
<dbReference type="InterPro" id="IPR000477">
    <property type="entry name" value="RT_dom"/>
</dbReference>
<dbReference type="GO" id="GO:0042575">
    <property type="term" value="C:DNA polymerase complex"/>
    <property type="evidence" value="ECO:0007669"/>
    <property type="project" value="UniProtKB-ARBA"/>
</dbReference>
<protein>
    <recommendedName>
        <fullName evidence="6">Integrase catalytic domain-containing protein</fullName>
    </recommendedName>
</protein>
<dbReference type="InterPro" id="IPR001584">
    <property type="entry name" value="Integrase_cat-core"/>
</dbReference>
<dbReference type="InterPro" id="IPR036397">
    <property type="entry name" value="RNaseH_sf"/>
</dbReference>
<dbReference type="InterPro" id="IPR043502">
    <property type="entry name" value="DNA/RNA_pol_sf"/>
</dbReference>
<dbReference type="Pfam" id="PF18701">
    <property type="entry name" value="DUF5641"/>
    <property type="match status" value="1"/>
</dbReference>
<dbReference type="Proteomes" id="UP001497623">
    <property type="component" value="Unassembled WGS sequence"/>
</dbReference>
<evidence type="ECO:0000256" key="1">
    <source>
        <dbReference type="SAM" id="MobiDB-lite"/>
    </source>
</evidence>
<keyword evidence="5" id="KW-1185">Reference proteome</keyword>
<evidence type="ECO:0000313" key="5">
    <source>
        <dbReference type="Proteomes" id="UP001497623"/>
    </source>
</evidence>
<dbReference type="EMBL" id="CAXKWB010014539">
    <property type="protein sequence ID" value="CAL4110964.1"/>
    <property type="molecule type" value="Genomic_DNA"/>
</dbReference>
<feature type="compositionally biased region" description="Low complexity" evidence="1">
    <location>
        <begin position="1005"/>
        <end position="1022"/>
    </location>
</feature>